<dbReference type="EC" id="3.1.2.4" evidence="2"/>
<dbReference type="AlphaFoldDB" id="A0AAW2NZT1"/>
<proteinExistence type="inferred from homology"/>
<dbReference type="GO" id="GO:0006574">
    <property type="term" value="P:L-valine catabolic process"/>
    <property type="evidence" value="ECO:0007669"/>
    <property type="project" value="UniProtKB-UniRule"/>
</dbReference>
<dbReference type="Gene3D" id="3.90.226.10">
    <property type="entry name" value="2-enoyl-CoA Hydratase, Chain A, domain 1"/>
    <property type="match status" value="1"/>
</dbReference>
<dbReference type="PANTHER" id="PTHR43176">
    <property type="entry name" value="3-HYDROXYISOBUTYRYL-COA HYDROLASE-RELATED"/>
    <property type="match status" value="1"/>
</dbReference>
<comment type="catalytic activity">
    <reaction evidence="2">
        <text>3-hydroxy-2-methylpropanoyl-CoA + H2O = 3-hydroxy-2-methylpropanoate + CoA + H(+)</text>
        <dbReference type="Rhea" id="RHEA:20888"/>
        <dbReference type="ChEBI" id="CHEBI:11805"/>
        <dbReference type="ChEBI" id="CHEBI:15377"/>
        <dbReference type="ChEBI" id="CHEBI:15378"/>
        <dbReference type="ChEBI" id="CHEBI:57287"/>
        <dbReference type="ChEBI" id="CHEBI:57340"/>
        <dbReference type="EC" id="3.1.2.4"/>
    </reaction>
</comment>
<reference evidence="4" key="1">
    <citation type="submission" date="2020-06" db="EMBL/GenBank/DDBJ databases">
        <authorList>
            <person name="Li T."/>
            <person name="Hu X."/>
            <person name="Zhang T."/>
            <person name="Song X."/>
            <person name="Zhang H."/>
            <person name="Dai N."/>
            <person name="Sheng W."/>
            <person name="Hou X."/>
            <person name="Wei L."/>
        </authorList>
    </citation>
    <scope>NUCLEOTIDE SEQUENCE</scope>
    <source>
        <strain evidence="4">G01</strain>
        <tissue evidence="4">Leaf</tissue>
    </source>
</reference>
<comment type="similarity">
    <text evidence="2">Belongs to the enoyl-CoA hydratase/isomerase family.</text>
</comment>
<sequence>MEDELGEAVYNDVSTIASTLEKFAHKPNLKEDSVWTRLDIINKCFSKKTVEDILSSLETEALSCKDKWMVNAINSIKYASPTSLKIFLKSIRGGRSSTVEECLRHDYTIVRHMLLNNDFFEGSRAMFFDKDKRPKWKPPRLEEVSEDFVKKFFTDVDNDEDWNNLGLQDRNRKMKISKL</sequence>
<evidence type="ECO:0000256" key="1">
    <source>
        <dbReference type="ARBA" id="ARBA00022801"/>
    </source>
</evidence>
<dbReference type="GO" id="GO:0003860">
    <property type="term" value="F:3-hydroxyisobutyryl-CoA hydrolase activity"/>
    <property type="evidence" value="ECO:0007669"/>
    <property type="project" value="UniProtKB-UniRule"/>
</dbReference>
<keyword evidence="1 2" id="KW-0378">Hydrolase</keyword>
<dbReference type="InterPro" id="IPR045004">
    <property type="entry name" value="ECH_dom"/>
</dbReference>
<dbReference type="EMBL" id="JACGWK010000006">
    <property type="protein sequence ID" value="KAL0347906.1"/>
    <property type="molecule type" value="Genomic_DNA"/>
</dbReference>
<evidence type="ECO:0000256" key="2">
    <source>
        <dbReference type="RuleBase" id="RU369070"/>
    </source>
</evidence>
<dbReference type="InterPro" id="IPR029045">
    <property type="entry name" value="ClpP/crotonase-like_dom_sf"/>
</dbReference>
<organism evidence="4">
    <name type="scientific">Sesamum angustifolium</name>
    <dbReference type="NCBI Taxonomy" id="2727405"/>
    <lineage>
        <taxon>Eukaryota</taxon>
        <taxon>Viridiplantae</taxon>
        <taxon>Streptophyta</taxon>
        <taxon>Embryophyta</taxon>
        <taxon>Tracheophyta</taxon>
        <taxon>Spermatophyta</taxon>
        <taxon>Magnoliopsida</taxon>
        <taxon>eudicotyledons</taxon>
        <taxon>Gunneridae</taxon>
        <taxon>Pentapetalae</taxon>
        <taxon>asterids</taxon>
        <taxon>lamiids</taxon>
        <taxon>Lamiales</taxon>
        <taxon>Pedaliaceae</taxon>
        <taxon>Sesamum</taxon>
    </lineage>
</organism>
<reference evidence="4" key="2">
    <citation type="journal article" date="2024" name="Plant">
        <title>Genomic evolution and insights into agronomic trait innovations of Sesamum species.</title>
        <authorList>
            <person name="Miao H."/>
            <person name="Wang L."/>
            <person name="Qu L."/>
            <person name="Liu H."/>
            <person name="Sun Y."/>
            <person name="Le M."/>
            <person name="Wang Q."/>
            <person name="Wei S."/>
            <person name="Zheng Y."/>
            <person name="Lin W."/>
            <person name="Duan Y."/>
            <person name="Cao H."/>
            <person name="Xiong S."/>
            <person name="Wang X."/>
            <person name="Wei L."/>
            <person name="Li C."/>
            <person name="Ma Q."/>
            <person name="Ju M."/>
            <person name="Zhao R."/>
            <person name="Li G."/>
            <person name="Mu C."/>
            <person name="Tian Q."/>
            <person name="Mei H."/>
            <person name="Zhang T."/>
            <person name="Gao T."/>
            <person name="Zhang H."/>
        </authorList>
    </citation>
    <scope>NUCLEOTIDE SEQUENCE</scope>
    <source>
        <strain evidence="4">G01</strain>
    </source>
</reference>
<accession>A0AAW2NZT1</accession>
<dbReference type="SUPFAM" id="SSF52096">
    <property type="entry name" value="ClpP/crotonase"/>
    <property type="match status" value="1"/>
</dbReference>
<dbReference type="Pfam" id="PF16113">
    <property type="entry name" value="ECH_2"/>
    <property type="match status" value="1"/>
</dbReference>
<feature type="domain" description="Enoyl-CoA hydratase/isomerase" evidence="3">
    <location>
        <begin position="2"/>
        <end position="153"/>
    </location>
</feature>
<comment type="caution">
    <text evidence="4">The sequence shown here is derived from an EMBL/GenBank/DDBJ whole genome shotgun (WGS) entry which is preliminary data.</text>
</comment>
<evidence type="ECO:0000313" key="4">
    <source>
        <dbReference type="EMBL" id="KAL0347906.1"/>
    </source>
</evidence>
<dbReference type="PANTHER" id="PTHR43176:SF6">
    <property type="entry name" value="3-HYDROXYISOBUTYRYL-COA HYDROLASE"/>
    <property type="match status" value="1"/>
</dbReference>
<comment type="function">
    <text evidence="2">Hydrolyzes 3-hydroxyisobutyryl-CoA (HIBYL-CoA), a saline catabolite. Has high activity toward isobutyryl-CoA. Could be an isobutyryl-CoA dehydrogenase that functions in valine catabolism.</text>
</comment>
<gene>
    <name evidence="4" type="ORF">Sangu_1018400</name>
</gene>
<protein>
    <recommendedName>
        <fullName evidence="2">3-hydroxyisobutyryl-CoA hydrolase</fullName>
        <shortName evidence="2">HIB-CoA hydrolase</shortName>
        <shortName evidence="2">HIBYL-CoA-H</shortName>
        <ecNumber evidence="2">3.1.2.4</ecNumber>
    </recommendedName>
    <alternativeName>
        <fullName evidence="2">3-hydroxyisobutyryl-coenzyme A hydrolase</fullName>
    </alternativeName>
</protein>
<dbReference type="InterPro" id="IPR032259">
    <property type="entry name" value="HIBYL-CoA-H"/>
</dbReference>
<evidence type="ECO:0000259" key="3">
    <source>
        <dbReference type="Pfam" id="PF16113"/>
    </source>
</evidence>
<comment type="pathway">
    <text evidence="2">Amino-acid degradation; L-valine degradation.</text>
</comment>
<name>A0AAW2NZT1_9LAMI</name>